<dbReference type="Proteomes" id="UP000185491">
    <property type="component" value="Chromosome"/>
</dbReference>
<gene>
    <name evidence="1" type="ORF">CPHO_08475</name>
</gene>
<dbReference type="EMBL" id="CP009249">
    <property type="protein sequence ID" value="APT92913.1"/>
    <property type="molecule type" value="Genomic_DNA"/>
</dbReference>
<dbReference type="AlphaFoldDB" id="A0A1L7D4I0"/>
<evidence type="ECO:0000313" key="1">
    <source>
        <dbReference type="EMBL" id="APT92913.1"/>
    </source>
</evidence>
<proteinExistence type="predicted"/>
<name>A0A1L7D4I0_9CORY</name>
<dbReference type="OrthoDB" id="3848202at2"/>
<accession>A0A1L7D4I0</accession>
<dbReference type="RefSeq" id="WP_075734912.1">
    <property type="nucleotide sequence ID" value="NZ_CP009249.1"/>
</dbReference>
<reference evidence="1 2" key="1">
    <citation type="submission" date="2014-08" db="EMBL/GenBank/DDBJ databases">
        <title>Complete genome sequence of Corynebacterium phocae M408/89/1(T)(=DSM 44612(T)), isolated from the common seal (Phoca vitulina).</title>
        <authorList>
            <person name="Ruckert C."/>
            <person name="Albersmeier A."/>
            <person name="Winkler A."/>
            <person name="Kalinowski J."/>
        </authorList>
    </citation>
    <scope>NUCLEOTIDE SEQUENCE [LARGE SCALE GENOMIC DNA]</scope>
    <source>
        <strain evidence="1 2">M408/89/1</strain>
    </source>
</reference>
<organism evidence="1 2">
    <name type="scientific">Corynebacterium phocae</name>
    <dbReference type="NCBI Taxonomy" id="161895"/>
    <lineage>
        <taxon>Bacteria</taxon>
        <taxon>Bacillati</taxon>
        <taxon>Actinomycetota</taxon>
        <taxon>Actinomycetes</taxon>
        <taxon>Mycobacteriales</taxon>
        <taxon>Corynebacteriaceae</taxon>
        <taxon>Corynebacterium</taxon>
    </lineage>
</organism>
<protein>
    <submittedName>
        <fullName evidence="1">Uncharacterized protein</fullName>
    </submittedName>
</protein>
<dbReference type="KEGG" id="cpho:CPHO_08475"/>
<dbReference type="STRING" id="161895.CPHO_08475"/>
<sequence length="345" mass="38276">MDFQTRKPSGKAAFPLILLAGVEGAGKTWAAVEATGMEEVGRAFFIEVGESQADAYGAVPGADFEIIEHDGTLGQIRGAIQWAAQQPAPDGKYNMLIIDSMTEIWGLLQDNAQDEANRRARNRGKNVPEEGARITMDLWNKIKETWGGILSQCRQFRGPVLLTARLELVTAMDDKGNPTRDKMWKVQAEKNLPFHTQVVLHARRPRQWTMTKIATTVPELQLPVGGEMAFKDFAVAKLLTAMGVGPDTPATSYVETRVDGQFNDEVQQQREEQENRRQYVKQAAEKLMQLEQAGDFDKIRQGIAFYDQRGDKELIQMATATLERMTAAQGSGEVVQGEVVDGPPQ</sequence>
<dbReference type="Pfam" id="PF13479">
    <property type="entry name" value="AAA_24"/>
    <property type="match status" value="1"/>
</dbReference>
<evidence type="ECO:0000313" key="2">
    <source>
        <dbReference type="Proteomes" id="UP000185491"/>
    </source>
</evidence>
<keyword evidence="2" id="KW-1185">Reference proteome</keyword>